<name>A0A0A9CK12_ARUDO</name>
<evidence type="ECO:0000256" key="1">
    <source>
        <dbReference type="SAM" id="SignalP"/>
    </source>
</evidence>
<feature type="chain" id="PRO_5002043191" evidence="1">
    <location>
        <begin position="29"/>
        <end position="76"/>
    </location>
</feature>
<reference evidence="2" key="2">
    <citation type="journal article" date="2015" name="Data Brief">
        <title>Shoot transcriptome of the giant reed, Arundo donax.</title>
        <authorList>
            <person name="Barrero R.A."/>
            <person name="Guerrero F.D."/>
            <person name="Moolhuijzen P."/>
            <person name="Goolsby J.A."/>
            <person name="Tidwell J."/>
            <person name="Bellgard S.E."/>
            <person name="Bellgard M.I."/>
        </authorList>
    </citation>
    <scope>NUCLEOTIDE SEQUENCE</scope>
    <source>
        <tissue evidence="2">Shoot tissue taken approximately 20 cm above the soil surface</tissue>
    </source>
</reference>
<evidence type="ECO:0000313" key="2">
    <source>
        <dbReference type="EMBL" id="JAD75926.1"/>
    </source>
</evidence>
<feature type="signal peptide" evidence="1">
    <location>
        <begin position="1"/>
        <end position="28"/>
    </location>
</feature>
<keyword evidence="1" id="KW-0732">Signal</keyword>
<sequence length="76" mass="8795">MQFRNGGYGVIGVHLLHMHILLLPLMRCTPQGGWTNLHLMVGDWEWQFWKTQVFSPITHGTGLQLVHFWGSLFCSM</sequence>
<reference evidence="2" key="1">
    <citation type="submission" date="2014-09" db="EMBL/GenBank/DDBJ databases">
        <authorList>
            <person name="Magalhaes I.L.F."/>
            <person name="Oliveira U."/>
            <person name="Santos F.R."/>
            <person name="Vidigal T.H.D.A."/>
            <person name="Brescovit A.D."/>
            <person name="Santos A.J."/>
        </authorList>
    </citation>
    <scope>NUCLEOTIDE SEQUENCE</scope>
    <source>
        <tissue evidence="2">Shoot tissue taken approximately 20 cm above the soil surface</tissue>
    </source>
</reference>
<accession>A0A0A9CK12</accession>
<dbReference type="EMBL" id="GBRH01221969">
    <property type="protein sequence ID" value="JAD75926.1"/>
    <property type="molecule type" value="Transcribed_RNA"/>
</dbReference>
<organism evidence="2">
    <name type="scientific">Arundo donax</name>
    <name type="common">Giant reed</name>
    <name type="synonym">Donax arundinaceus</name>
    <dbReference type="NCBI Taxonomy" id="35708"/>
    <lineage>
        <taxon>Eukaryota</taxon>
        <taxon>Viridiplantae</taxon>
        <taxon>Streptophyta</taxon>
        <taxon>Embryophyta</taxon>
        <taxon>Tracheophyta</taxon>
        <taxon>Spermatophyta</taxon>
        <taxon>Magnoliopsida</taxon>
        <taxon>Liliopsida</taxon>
        <taxon>Poales</taxon>
        <taxon>Poaceae</taxon>
        <taxon>PACMAD clade</taxon>
        <taxon>Arundinoideae</taxon>
        <taxon>Arundineae</taxon>
        <taxon>Arundo</taxon>
    </lineage>
</organism>
<protein>
    <submittedName>
        <fullName evidence="2">Uncharacterized protein</fullName>
    </submittedName>
</protein>
<dbReference type="AlphaFoldDB" id="A0A0A9CK12"/>
<proteinExistence type="predicted"/>